<name>A0ABD6CK84_9EURY</name>
<sequence length="365" mass="39329">MELIDDDGNLFGVVNVVDALVVLLVVAVITAGVMFVFADDPAPEPETATTYATLDLGTQPDYIVSAINEGDTYNPDDSSQLRITDVHLTPQHDNVRVLLRVELTGEVTDESLTYANAPPRLGRTLGISTDLYEVDGQIRAVGESDTLATESTTVILRQTMNADEADAVTSGDEIRVGGRTVATIEDVAAYATNDPTQRRVFVAANLTTHRQQDDWRFGGVPVNRGQQIVLPTAEYTIRGTIERIGGDLQLGEPTRRTVTLRMNEVNADIADSILPGMTERVGDRTVARVTEVETEPSLIIATGEDGSLNVADHPTDREVTLTADLLVRETSSGTQFKAEPIRVGSRVTLDLGTVTVEATVINVGE</sequence>
<dbReference type="Pfam" id="PF14221">
    <property type="entry name" value="DUF4330"/>
    <property type="match status" value="2"/>
</dbReference>
<dbReference type="EMBL" id="JBHUDK010000002">
    <property type="protein sequence ID" value="MFD1597510.1"/>
    <property type="molecule type" value="Genomic_DNA"/>
</dbReference>
<feature type="transmembrane region" description="Helical" evidence="1">
    <location>
        <begin position="12"/>
        <end position="37"/>
    </location>
</feature>
<proteinExistence type="predicted"/>
<keyword evidence="1" id="KW-0812">Transmembrane</keyword>
<keyword evidence="1" id="KW-1133">Transmembrane helix</keyword>
<dbReference type="AlphaFoldDB" id="A0ABD6CK84"/>
<gene>
    <name evidence="2" type="ORF">ACFSBX_00785</name>
</gene>
<accession>A0ABD6CK84</accession>
<dbReference type="RefSeq" id="WP_256421614.1">
    <property type="nucleotide sequence ID" value="NZ_JANHDI010000008.1"/>
</dbReference>
<evidence type="ECO:0000313" key="3">
    <source>
        <dbReference type="Proteomes" id="UP001597085"/>
    </source>
</evidence>
<keyword evidence="1" id="KW-0472">Membrane</keyword>
<evidence type="ECO:0000256" key="1">
    <source>
        <dbReference type="SAM" id="Phobius"/>
    </source>
</evidence>
<protein>
    <submittedName>
        <fullName evidence="2">DUF4330 family protein</fullName>
    </submittedName>
</protein>
<comment type="caution">
    <text evidence="2">The sequence shown here is derived from an EMBL/GenBank/DDBJ whole genome shotgun (WGS) entry which is preliminary data.</text>
</comment>
<dbReference type="Proteomes" id="UP001597085">
    <property type="component" value="Unassembled WGS sequence"/>
</dbReference>
<reference evidence="2 3" key="1">
    <citation type="journal article" date="2019" name="Int. J. Syst. Evol. Microbiol.">
        <title>The Global Catalogue of Microorganisms (GCM) 10K type strain sequencing project: providing services to taxonomists for standard genome sequencing and annotation.</title>
        <authorList>
            <consortium name="The Broad Institute Genomics Platform"/>
            <consortium name="The Broad Institute Genome Sequencing Center for Infectious Disease"/>
            <person name="Wu L."/>
            <person name="Ma J."/>
        </authorList>
    </citation>
    <scope>NUCLEOTIDE SEQUENCE [LARGE SCALE GENOMIC DNA]</scope>
    <source>
        <strain evidence="2 3">CGMCC 1.12121</strain>
    </source>
</reference>
<evidence type="ECO:0000313" key="2">
    <source>
        <dbReference type="EMBL" id="MFD1597510.1"/>
    </source>
</evidence>
<keyword evidence="3" id="KW-1185">Reference proteome</keyword>
<organism evidence="2 3">
    <name type="scientific">Halobellus rarus</name>
    <dbReference type="NCBI Taxonomy" id="1126237"/>
    <lineage>
        <taxon>Archaea</taxon>
        <taxon>Methanobacteriati</taxon>
        <taxon>Methanobacteriota</taxon>
        <taxon>Stenosarchaea group</taxon>
        <taxon>Halobacteria</taxon>
        <taxon>Halobacteriales</taxon>
        <taxon>Haloferacaceae</taxon>
        <taxon>Halobellus</taxon>
    </lineage>
</organism>
<dbReference type="InterPro" id="IPR025480">
    <property type="entry name" value="DUF4330"/>
</dbReference>